<dbReference type="NCBIfam" id="NF007739">
    <property type="entry name" value="PRK10419.1"/>
    <property type="match status" value="2"/>
</dbReference>
<dbReference type="InterPro" id="IPR017871">
    <property type="entry name" value="ABC_transporter-like_CS"/>
</dbReference>
<protein>
    <submittedName>
        <fullName evidence="6">Glutathione import ATP-binding protein GsiA</fullName>
        <ecNumber evidence="6">3.6.3.-</ecNumber>
    </submittedName>
</protein>
<dbReference type="InterPro" id="IPR003439">
    <property type="entry name" value="ABC_transporter-like_ATP-bd"/>
</dbReference>
<dbReference type="GO" id="GO:0015833">
    <property type="term" value="P:peptide transport"/>
    <property type="evidence" value="ECO:0007669"/>
    <property type="project" value="InterPro"/>
</dbReference>
<comment type="similarity">
    <text evidence="1">Belongs to the ABC transporter superfamily.</text>
</comment>
<evidence type="ECO:0000313" key="6">
    <source>
        <dbReference type="EMBL" id="RIH87217.1"/>
    </source>
</evidence>
<dbReference type="PANTHER" id="PTHR43776">
    <property type="entry name" value="TRANSPORT ATP-BINDING PROTEIN"/>
    <property type="match status" value="1"/>
</dbReference>
<organism evidence="6 7">
    <name type="scientific">Meiothermus luteus</name>
    <dbReference type="NCBI Taxonomy" id="2026184"/>
    <lineage>
        <taxon>Bacteria</taxon>
        <taxon>Thermotogati</taxon>
        <taxon>Deinococcota</taxon>
        <taxon>Deinococci</taxon>
        <taxon>Thermales</taxon>
        <taxon>Thermaceae</taxon>
        <taxon>Meiothermus</taxon>
    </lineage>
</organism>
<reference evidence="6 7" key="1">
    <citation type="submission" date="2018-08" db="EMBL/GenBank/DDBJ databases">
        <title>Meiothermus luteus KCTC 52599 genome sequencing project.</title>
        <authorList>
            <person name="Da Costa M.S."/>
            <person name="Albuquerque L."/>
            <person name="Raposo P."/>
            <person name="Froufe H.J.C."/>
            <person name="Barroso C.S."/>
            <person name="Egas C."/>
        </authorList>
    </citation>
    <scope>NUCLEOTIDE SEQUENCE [LARGE SCALE GENOMIC DNA]</scope>
    <source>
        <strain evidence="6 7">KCTC 52599</strain>
    </source>
</reference>
<evidence type="ECO:0000256" key="1">
    <source>
        <dbReference type="ARBA" id="ARBA00005417"/>
    </source>
</evidence>
<dbReference type="GO" id="GO:0016887">
    <property type="term" value="F:ATP hydrolysis activity"/>
    <property type="evidence" value="ECO:0007669"/>
    <property type="project" value="InterPro"/>
</dbReference>
<dbReference type="Proteomes" id="UP000265800">
    <property type="component" value="Unassembled WGS sequence"/>
</dbReference>
<evidence type="ECO:0000313" key="7">
    <source>
        <dbReference type="Proteomes" id="UP000265800"/>
    </source>
</evidence>
<feature type="domain" description="ABC transporter" evidence="5">
    <location>
        <begin position="7"/>
        <end position="263"/>
    </location>
</feature>
<evidence type="ECO:0000259" key="5">
    <source>
        <dbReference type="PROSITE" id="PS50893"/>
    </source>
</evidence>
<feature type="domain" description="ABC transporter" evidence="5">
    <location>
        <begin position="286"/>
        <end position="536"/>
    </location>
</feature>
<gene>
    <name evidence="6" type="primary">gsiA</name>
    <name evidence="6" type="ORF">Mlute_01032</name>
</gene>
<accession>A0A399ERE8</accession>
<dbReference type="GO" id="GO:0055085">
    <property type="term" value="P:transmembrane transport"/>
    <property type="evidence" value="ECO:0007669"/>
    <property type="project" value="UniProtKB-ARBA"/>
</dbReference>
<dbReference type="Gene3D" id="3.40.50.300">
    <property type="entry name" value="P-loop containing nucleotide triphosphate hydrolases"/>
    <property type="match status" value="2"/>
</dbReference>
<dbReference type="CDD" id="cd03257">
    <property type="entry name" value="ABC_NikE_OppD_transporters"/>
    <property type="match status" value="2"/>
</dbReference>
<keyword evidence="2" id="KW-0813">Transport</keyword>
<dbReference type="AlphaFoldDB" id="A0A399ERE8"/>
<dbReference type="FunFam" id="3.40.50.300:FF:000016">
    <property type="entry name" value="Oligopeptide ABC transporter ATP-binding component"/>
    <property type="match status" value="2"/>
</dbReference>
<dbReference type="PROSITE" id="PS00211">
    <property type="entry name" value="ABC_TRANSPORTER_1"/>
    <property type="match status" value="2"/>
</dbReference>
<keyword evidence="3" id="KW-0547">Nucleotide-binding</keyword>
<keyword evidence="4 6" id="KW-0067">ATP-binding</keyword>
<dbReference type="InterPro" id="IPR027417">
    <property type="entry name" value="P-loop_NTPase"/>
</dbReference>
<evidence type="ECO:0000256" key="3">
    <source>
        <dbReference type="ARBA" id="ARBA00022741"/>
    </source>
</evidence>
<dbReference type="SUPFAM" id="SSF52540">
    <property type="entry name" value="P-loop containing nucleoside triphosphate hydrolases"/>
    <property type="match status" value="2"/>
</dbReference>
<evidence type="ECO:0000256" key="4">
    <source>
        <dbReference type="ARBA" id="ARBA00022840"/>
    </source>
</evidence>
<name>A0A399ERE8_9DEIN</name>
<dbReference type="PANTHER" id="PTHR43776:SF7">
    <property type="entry name" value="D,D-DIPEPTIDE TRANSPORT ATP-BINDING PROTEIN DDPF-RELATED"/>
    <property type="match status" value="1"/>
</dbReference>
<dbReference type="SMART" id="SM00382">
    <property type="entry name" value="AAA"/>
    <property type="match status" value="2"/>
</dbReference>
<keyword evidence="7" id="KW-1185">Reference proteome</keyword>
<dbReference type="PROSITE" id="PS50893">
    <property type="entry name" value="ABC_TRANSPORTER_2"/>
    <property type="match status" value="2"/>
</dbReference>
<keyword evidence="6" id="KW-0378">Hydrolase</keyword>
<dbReference type="GO" id="GO:0005524">
    <property type="term" value="F:ATP binding"/>
    <property type="evidence" value="ECO:0007669"/>
    <property type="project" value="UniProtKB-KW"/>
</dbReference>
<sequence length="566" mass="62771">MQENLLLEVRDLAVNFHTDDGVVEAVKGLSFHLEKGETLAIVGESGSGKSVSALSLMGLLPKPAARIVGGQALFRRKSGEVLDLLRAEEATMRRIRGNEMAMIFQEPMTSLNPVYTVGDQIAEAIVLHQGKGRKEARQLAIEMLNLVEIPNPHKRVDDYPHQMSGGMRQRVMIAMALSCNPSLLIADEPTTALDVIIQAQILELMKKLQAEIGTAVLFITHDLGVVAEMADRVVVMQHGLKVEEADVYTLFKAPKEAYTQRLLAAVPRIDQEKPAPPERATPPVLVRLENLRVWFPLRAGVLSRVVGHVKAVDDVSLEVYKGEVLGLVGESGSGKTTLGRSLLRLIEPTGGRIWFSGQEITHLPKEALRAFRRRMQIIFQDPYASLNPRMTVGDIIAEPLVIHRVGSPKERQERVAELLETVQLSPDHARRYPHEFSGGQRQRIGIARALALNPEFIVADECVSALDVSIRAEIIALLKELRARMGLTLLFISHDLAVVEDISDRVAVMYKGRLVEVSSSHRIYREPKDEYTKALLSAIPIPDPTVKRERIPWNPEAYSAARQKGA</sequence>
<evidence type="ECO:0000256" key="2">
    <source>
        <dbReference type="ARBA" id="ARBA00022448"/>
    </source>
</evidence>
<comment type="caution">
    <text evidence="6">The sequence shown here is derived from an EMBL/GenBank/DDBJ whole genome shotgun (WGS) entry which is preliminary data.</text>
</comment>
<dbReference type="Pfam" id="PF00005">
    <property type="entry name" value="ABC_tran"/>
    <property type="match status" value="2"/>
</dbReference>
<dbReference type="NCBIfam" id="NF008453">
    <property type="entry name" value="PRK11308.1"/>
    <property type="match status" value="2"/>
</dbReference>
<dbReference type="EMBL" id="QWKZ01000024">
    <property type="protein sequence ID" value="RIH87217.1"/>
    <property type="molecule type" value="Genomic_DNA"/>
</dbReference>
<dbReference type="RefSeq" id="WP_119359694.1">
    <property type="nucleotide sequence ID" value="NZ_QWKZ01000024.1"/>
</dbReference>
<dbReference type="InterPro" id="IPR050319">
    <property type="entry name" value="ABC_transp_ATP-bind"/>
</dbReference>
<dbReference type="Pfam" id="PF08352">
    <property type="entry name" value="oligo_HPY"/>
    <property type="match status" value="2"/>
</dbReference>
<dbReference type="InterPro" id="IPR003593">
    <property type="entry name" value="AAA+_ATPase"/>
</dbReference>
<dbReference type="InterPro" id="IPR013563">
    <property type="entry name" value="Oligopep_ABC_C"/>
</dbReference>
<dbReference type="EC" id="3.6.3.-" evidence="6"/>
<proteinExistence type="inferred from homology"/>
<dbReference type="OrthoDB" id="9802264at2"/>